<feature type="compositionally biased region" description="Acidic residues" evidence="3">
    <location>
        <begin position="400"/>
        <end position="409"/>
    </location>
</feature>
<organism evidence="6 7">
    <name type="scientific">Luteimonas notoginsengisoli</name>
    <dbReference type="NCBI Taxonomy" id="1578200"/>
    <lineage>
        <taxon>Bacteria</taxon>
        <taxon>Pseudomonadati</taxon>
        <taxon>Pseudomonadota</taxon>
        <taxon>Gammaproteobacteria</taxon>
        <taxon>Lysobacterales</taxon>
        <taxon>Lysobacteraceae</taxon>
        <taxon>Luteimonas</taxon>
    </lineage>
</organism>
<keyword evidence="7" id="KW-1185">Reference proteome</keyword>
<comment type="caution">
    <text evidence="6">The sequence shown here is derived from an EMBL/GenBank/DDBJ whole genome shotgun (WGS) entry which is preliminary data.</text>
</comment>
<dbReference type="EMBL" id="JBHRYF010000008">
    <property type="protein sequence ID" value="MFC3660452.1"/>
    <property type="molecule type" value="Genomic_DNA"/>
</dbReference>
<keyword evidence="4" id="KW-0732">Signal</keyword>
<accession>A0ABV7UTW8</accession>
<feature type="region of interest" description="Disordered" evidence="3">
    <location>
        <begin position="395"/>
        <end position="437"/>
    </location>
</feature>
<protein>
    <submittedName>
        <fullName evidence="6">Efflux RND transporter periplasmic adaptor subunit</fullName>
    </submittedName>
</protein>
<dbReference type="InterPro" id="IPR058649">
    <property type="entry name" value="CzcB_C"/>
</dbReference>
<evidence type="ECO:0000256" key="3">
    <source>
        <dbReference type="SAM" id="MobiDB-lite"/>
    </source>
</evidence>
<sequence length="437" mass="46082">MNPRLARAWPLVAALLLAGCGEAPAPPVTETVAAGPLLLEARGDGVLRSSKPTPLQVPGNGWSSRRIEWMLPEGSRVKKGALIARFSSEESEQDLAQALVDLQRNALARAAKDEELASAQGRVGVDMAQVATGLAIARRYAGADLSTLARNEVLDAIEDVHYLEARQDTLLWQRGQASVRGGAELALLDAQRATFDLDARARREDLDALELRAPNDGVLMLSASWSGVKPATGASLYAGSEFGSLPDAAAMEIELSLPQLESQGVRLGQAVEMFPLGRPADKIASKLSWVASAPKSRSRSDPVKYLSMRAPVPPQAAARLGLVPGQQMRARVIQLDAAKAISVPNVALRSHQGALMVRVRDGHDFAWRKVKLGVRGVARTQVLSGLSPGDQVLLANAAVPEDDANDETAGDGKPDRRAGAGADGAAADGDAAEADRP</sequence>
<feature type="domain" description="CzcB-like C-terminal circularly permuted SH3-like" evidence="5">
    <location>
        <begin position="341"/>
        <end position="396"/>
    </location>
</feature>
<feature type="compositionally biased region" description="Low complexity" evidence="3">
    <location>
        <begin position="419"/>
        <end position="429"/>
    </location>
</feature>
<comment type="subcellular location">
    <subcellularLocation>
        <location evidence="1">Cell envelope</location>
    </subcellularLocation>
</comment>
<dbReference type="Gene3D" id="2.40.420.20">
    <property type="match status" value="1"/>
</dbReference>
<dbReference type="PANTHER" id="PTHR32347:SF23">
    <property type="entry name" value="BLL5650 PROTEIN"/>
    <property type="match status" value="1"/>
</dbReference>
<dbReference type="InterPro" id="IPR050465">
    <property type="entry name" value="UPF0194_transport"/>
</dbReference>
<evidence type="ECO:0000256" key="2">
    <source>
        <dbReference type="ARBA" id="ARBA00023054"/>
    </source>
</evidence>
<evidence type="ECO:0000256" key="1">
    <source>
        <dbReference type="ARBA" id="ARBA00004196"/>
    </source>
</evidence>
<gene>
    <name evidence="6" type="ORF">ACFOM9_10280</name>
</gene>
<keyword evidence="2" id="KW-0175">Coiled coil</keyword>
<dbReference type="PROSITE" id="PS51257">
    <property type="entry name" value="PROKAR_LIPOPROTEIN"/>
    <property type="match status" value="1"/>
</dbReference>
<evidence type="ECO:0000313" key="6">
    <source>
        <dbReference type="EMBL" id="MFC3660452.1"/>
    </source>
</evidence>
<evidence type="ECO:0000313" key="7">
    <source>
        <dbReference type="Proteomes" id="UP001595724"/>
    </source>
</evidence>
<dbReference type="PANTHER" id="PTHR32347">
    <property type="entry name" value="EFFLUX SYSTEM COMPONENT YKNX-RELATED"/>
    <property type="match status" value="1"/>
</dbReference>
<evidence type="ECO:0000256" key="4">
    <source>
        <dbReference type="SAM" id="SignalP"/>
    </source>
</evidence>
<feature type="signal peptide" evidence="4">
    <location>
        <begin position="1"/>
        <end position="25"/>
    </location>
</feature>
<proteinExistence type="predicted"/>
<dbReference type="Pfam" id="PF25975">
    <property type="entry name" value="CzcB_C"/>
    <property type="match status" value="1"/>
</dbReference>
<feature type="chain" id="PRO_5045062018" evidence="4">
    <location>
        <begin position="26"/>
        <end position="437"/>
    </location>
</feature>
<dbReference type="RefSeq" id="WP_386709910.1">
    <property type="nucleotide sequence ID" value="NZ_JBHRYF010000008.1"/>
</dbReference>
<dbReference type="Proteomes" id="UP001595724">
    <property type="component" value="Unassembled WGS sequence"/>
</dbReference>
<name>A0ABV7UTW8_9GAMM</name>
<evidence type="ECO:0000259" key="5">
    <source>
        <dbReference type="Pfam" id="PF25975"/>
    </source>
</evidence>
<reference evidence="7" key="1">
    <citation type="journal article" date="2019" name="Int. J. Syst. Evol. Microbiol.">
        <title>The Global Catalogue of Microorganisms (GCM) 10K type strain sequencing project: providing services to taxonomists for standard genome sequencing and annotation.</title>
        <authorList>
            <consortium name="The Broad Institute Genomics Platform"/>
            <consortium name="The Broad Institute Genome Sequencing Center for Infectious Disease"/>
            <person name="Wu L."/>
            <person name="Ma J."/>
        </authorList>
    </citation>
    <scope>NUCLEOTIDE SEQUENCE [LARGE SCALE GENOMIC DNA]</scope>
    <source>
        <strain evidence="7">KCTC 42211</strain>
    </source>
</reference>